<comment type="caution">
    <text evidence="2">The sequence shown here is derived from an EMBL/GenBank/DDBJ whole genome shotgun (WGS) entry which is preliminary data.</text>
</comment>
<organism evidence="2 3">
    <name type="scientific">Amycolatopsis vancoresmycina DSM 44592</name>
    <dbReference type="NCBI Taxonomy" id="1292037"/>
    <lineage>
        <taxon>Bacteria</taxon>
        <taxon>Bacillati</taxon>
        <taxon>Actinomycetota</taxon>
        <taxon>Actinomycetes</taxon>
        <taxon>Pseudonocardiales</taxon>
        <taxon>Pseudonocardiaceae</taxon>
        <taxon>Amycolatopsis</taxon>
    </lineage>
</organism>
<dbReference type="SUPFAM" id="SSF103359">
    <property type="entry name" value="Suppressor of Fused, N-terminal domain"/>
    <property type="match status" value="1"/>
</dbReference>
<dbReference type="InterPro" id="IPR037181">
    <property type="entry name" value="SUFU_N"/>
</dbReference>
<dbReference type="InterPro" id="IPR020941">
    <property type="entry name" value="SUFU-like_domain"/>
</dbReference>
<accession>R1I490</accession>
<dbReference type="EMBL" id="AOUO01000004">
    <property type="protein sequence ID" value="EOD70590.1"/>
    <property type="molecule type" value="Genomic_DNA"/>
</dbReference>
<evidence type="ECO:0000313" key="2">
    <source>
        <dbReference type="EMBL" id="EOD70590.1"/>
    </source>
</evidence>
<dbReference type="PANTHER" id="PTHR10928:SF2">
    <property type="entry name" value="SUPPRESSOR OF FUSED HOMOLOG"/>
    <property type="match status" value="1"/>
</dbReference>
<feature type="domain" description="Suppressor of fused-like" evidence="1">
    <location>
        <begin position="46"/>
        <end position="205"/>
    </location>
</feature>
<dbReference type="PANTHER" id="PTHR10928">
    <property type="entry name" value="SUPPRESSOR OF FUSED"/>
    <property type="match status" value="1"/>
</dbReference>
<name>R1I490_9PSEU</name>
<evidence type="ECO:0000313" key="3">
    <source>
        <dbReference type="Proteomes" id="UP000014139"/>
    </source>
</evidence>
<dbReference type="Pfam" id="PF05076">
    <property type="entry name" value="SUFU"/>
    <property type="match status" value="1"/>
</dbReference>
<dbReference type="Proteomes" id="UP000014139">
    <property type="component" value="Unassembled WGS sequence"/>
</dbReference>
<evidence type="ECO:0000259" key="1">
    <source>
        <dbReference type="Pfam" id="PF05076"/>
    </source>
</evidence>
<proteinExistence type="predicted"/>
<dbReference type="PATRIC" id="fig|1292037.4.peg.58"/>
<dbReference type="InterPro" id="IPR007768">
    <property type="entry name" value="Suppressor_of_fused"/>
</dbReference>
<dbReference type="RefSeq" id="WP_003054115.1">
    <property type="nucleotide sequence ID" value="NZ_AOUO01000004.1"/>
</dbReference>
<dbReference type="OrthoDB" id="9023549at2"/>
<dbReference type="GO" id="GO:0005737">
    <property type="term" value="C:cytoplasm"/>
    <property type="evidence" value="ECO:0007669"/>
    <property type="project" value="TreeGrafter"/>
</dbReference>
<dbReference type="eggNOG" id="ENOG502Z7T1">
    <property type="taxonomic scope" value="Bacteria"/>
</dbReference>
<dbReference type="AlphaFoldDB" id="R1I490"/>
<sequence length="206" mass="22820">MTETEDAPGWDAIDTALAQLYDDTEPRHVGYFPPRGFQGAGLQGCSAYPADRHWHYITYGLSELYQPDPEADPEWSGWGFELTCRIVRGTETEPPQWPFAILNQLAKHVNTNKVLLEPGHRIDLRQPITGHPHLPDAPPSELTVYALTLDPQLGCIETPNGKVAFLQAVGVSSREKTRMLETSTAAVLTELAESNPLIVTDPHRQG</sequence>
<reference evidence="2 3" key="1">
    <citation type="submission" date="2013-02" db="EMBL/GenBank/DDBJ databases">
        <title>Draft genome sequence of Amycolatopsis vancoresmycina strain DSM 44592T.</title>
        <authorList>
            <person name="Kumar S."/>
            <person name="Kaur N."/>
            <person name="Kaur C."/>
            <person name="Raghava G.P.S."/>
            <person name="Mayilraj S."/>
        </authorList>
    </citation>
    <scope>NUCLEOTIDE SEQUENCE [LARGE SCALE GENOMIC DNA]</scope>
    <source>
        <strain evidence="2 3">DSM 44592</strain>
    </source>
</reference>
<keyword evidence="3" id="KW-1185">Reference proteome</keyword>
<protein>
    <recommendedName>
        <fullName evidence="1">Suppressor of fused-like domain-containing protein</fullName>
    </recommendedName>
</protein>
<gene>
    <name evidence="2" type="ORF">H480_00305</name>
</gene>